<dbReference type="Pfam" id="PF07983">
    <property type="entry name" value="X8"/>
    <property type="match status" value="1"/>
</dbReference>
<evidence type="ECO:0000313" key="6">
    <source>
        <dbReference type="EMBL" id="KAE8670737.1"/>
    </source>
</evidence>
<name>A0A6A2YCI5_HIBSY</name>
<comment type="caution">
    <text evidence="6">The sequence shown here is derived from an EMBL/GenBank/DDBJ whole genome shotgun (WGS) entry which is preliminary data.</text>
</comment>
<reference evidence="6" key="1">
    <citation type="submission" date="2019-09" db="EMBL/GenBank/DDBJ databases">
        <title>Draft genome information of white flower Hibiscus syriacus.</title>
        <authorList>
            <person name="Kim Y.-M."/>
        </authorList>
    </citation>
    <scope>NUCLEOTIDE SEQUENCE [LARGE SCALE GENOMIC DNA]</scope>
    <source>
        <strain evidence="6">YM2019G1</strain>
    </source>
</reference>
<dbReference type="GO" id="GO:0005886">
    <property type="term" value="C:plasma membrane"/>
    <property type="evidence" value="ECO:0007669"/>
    <property type="project" value="UniProtKB-SubCell"/>
</dbReference>
<dbReference type="AlphaFoldDB" id="A0A6A2YCI5"/>
<comment type="subcellular location">
    <subcellularLocation>
        <location evidence="1">Cell membrane</location>
        <topology evidence="1">Lipid-anchor</topology>
        <topology evidence="1">GPI-anchor</topology>
    </subcellularLocation>
</comment>
<dbReference type="GO" id="GO:0098552">
    <property type="term" value="C:side of membrane"/>
    <property type="evidence" value="ECO:0007669"/>
    <property type="project" value="UniProtKB-KW"/>
</dbReference>
<feature type="chain" id="PRO_5025616230" description="X8 domain-containing protein" evidence="4">
    <location>
        <begin position="26"/>
        <end position="144"/>
    </location>
</feature>
<keyword evidence="3 4" id="KW-0732">Signal</keyword>
<dbReference type="EMBL" id="VEPZ02001504">
    <property type="protein sequence ID" value="KAE8670737.1"/>
    <property type="molecule type" value="Genomic_DNA"/>
</dbReference>
<sequence>MKSLSIVSFLLLGTVVLHLFSSAAGGMIRGGGSFEGYTKKFCLPTPGASDAELQRNLDWACNQDVDCGPILPGSACAEPFTVKSRAAFAMNAYFRSKGSEESACDFQGTGLITANDPNFMDHTAKLALPDQRSLNYSHHVSMAH</sequence>
<keyword evidence="2" id="KW-0325">Glycoprotein</keyword>
<keyword evidence="2" id="KW-0449">Lipoprotein</keyword>
<evidence type="ECO:0000313" key="7">
    <source>
        <dbReference type="Proteomes" id="UP000436088"/>
    </source>
</evidence>
<dbReference type="InterPro" id="IPR044788">
    <property type="entry name" value="X8_dom_prot"/>
</dbReference>
<protein>
    <recommendedName>
        <fullName evidence="5">X8 domain-containing protein</fullName>
    </recommendedName>
</protein>
<proteinExistence type="predicted"/>
<feature type="signal peptide" evidence="4">
    <location>
        <begin position="1"/>
        <end position="25"/>
    </location>
</feature>
<accession>A0A6A2YCI5</accession>
<dbReference type="GO" id="GO:0009506">
    <property type="term" value="C:plasmodesma"/>
    <property type="evidence" value="ECO:0007669"/>
    <property type="project" value="UniProtKB-ARBA"/>
</dbReference>
<dbReference type="Gene3D" id="1.20.58.1040">
    <property type="match status" value="1"/>
</dbReference>
<keyword evidence="2" id="KW-0472">Membrane</keyword>
<feature type="domain" description="X8" evidence="5">
    <location>
        <begin position="40"/>
        <end position="119"/>
    </location>
</feature>
<keyword evidence="7" id="KW-1185">Reference proteome</keyword>
<dbReference type="SMART" id="SM00768">
    <property type="entry name" value="X8"/>
    <property type="match status" value="1"/>
</dbReference>
<evidence type="ECO:0000256" key="2">
    <source>
        <dbReference type="ARBA" id="ARBA00022622"/>
    </source>
</evidence>
<dbReference type="PANTHER" id="PTHR31044:SF52">
    <property type="entry name" value="OS01G0631500 PROTEIN"/>
    <property type="match status" value="1"/>
</dbReference>
<dbReference type="InterPro" id="IPR012946">
    <property type="entry name" value="X8"/>
</dbReference>
<evidence type="ECO:0000256" key="1">
    <source>
        <dbReference type="ARBA" id="ARBA00004609"/>
    </source>
</evidence>
<evidence type="ECO:0000259" key="5">
    <source>
        <dbReference type="SMART" id="SM00768"/>
    </source>
</evidence>
<evidence type="ECO:0000256" key="4">
    <source>
        <dbReference type="SAM" id="SignalP"/>
    </source>
</evidence>
<gene>
    <name evidence="6" type="ORF">F3Y22_tig00112114pilonHSYRG00228</name>
</gene>
<organism evidence="6 7">
    <name type="scientific">Hibiscus syriacus</name>
    <name type="common">Rose of Sharon</name>
    <dbReference type="NCBI Taxonomy" id="106335"/>
    <lineage>
        <taxon>Eukaryota</taxon>
        <taxon>Viridiplantae</taxon>
        <taxon>Streptophyta</taxon>
        <taxon>Embryophyta</taxon>
        <taxon>Tracheophyta</taxon>
        <taxon>Spermatophyta</taxon>
        <taxon>Magnoliopsida</taxon>
        <taxon>eudicotyledons</taxon>
        <taxon>Gunneridae</taxon>
        <taxon>Pentapetalae</taxon>
        <taxon>rosids</taxon>
        <taxon>malvids</taxon>
        <taxon>Malvales</taxon>
        <taxon>Malvaceae</taxon>
        <taxon>Malvoideae</taxon>
        <taxon>Hibiscus</taxon>
    </lineage>
</organism>
<dbReference type="PANTHER" id="PTHR31044">
    <property type="entry name" value="BETA-1,3 GLUCANASE"/>
    <property type="match status" value="1"/>
</dbReference>
<dbReference type="Proteomes" id="UP000436088">
    <property type="component" value="Unassembled WGS sequence"/>
</dbReference>
<keyword evidence="2" id="KW-0336">GPI-anchor</keyword>
<evidence type="ECO:0000256" key="3">
    <source>
        <dbReference type="ARBA" id="ARBA00022729"/>
    </source>
</evidence>